<feature type="compositionally biased region" description="Basic and acidic residues" evidence="1">
    <location>
        <begin position="69"/>
        <end position="91"/>
    </location>
</feature>
<organism evidence="2 3">
    <name type="scientific">Novosphingobium decolorationis</name>
    <dbReference type="NCBI Taxonomy" id="2698673"/>
    <lineage>
        <taxon>Bacteria</taxon>
        <taxon>Pseudomonadati</taxon>
        <taxon>Pseudomonadota</taxon>
        <taxon>Alphaproteobacteria</taxon>
        <taxon>Sphingomonadales</taxon>
        <taxon>Sphingomonadaceae</taxon>
        <taxon>Novosphingobium</taxon>
    </lineage>
</organism>
<evidence type="ECO:0000313" key="2">
    <source>
        <dbReference type="EMBL" id="QVM82989.1"/>
    </source>
</evidence>
<dbReference type="EMBL" id="CP054856">
    <property type="protein sequence ID" value="QVM82989.1"/>
    <property type="molecule type" value="Genomic_DNA"/>
</dbReference>
<evidence type="ECO:0000256" key="1">
    <source>
        <dbReference type="SAM" id="MobiDB-lite"/>
    </source>
</evidence>
<name>A0ABX8E1G8_9SPHN</name>
<proteinExistence type="predicted"/>
<gene>
    <name evidence="2" type="ORF">HT578_04030</name>
</gene>
<sequence length="189" mass="20728">MIPLPLGLLRAFAWPWRLLRTYPWPALALALAAFAWLQHGRARHWRERARSEATSHAATKANYQTAQKEAARRAQEERLATERTHSRLAKEADDALHEADLWRARAGRFADDGGMRVACSGPAGRPAGHAAAPGSDHPAPRADGPGSPAVTLSRADFDTLSANTERLLRVHAWGQRLVEEGLAFPPETP</sequence>
<feature type="region of interest" description="Disordered" evidence="1">
    <location>
        <begin position="120"/>
        <end position="156"/>
    </location>
</feature>
<protein>
    <recommendedName>
        <fullName evidence="4">DUF2514 family protein</fullName>
    </recommendedName>
</protein>
<feature type="region of interest" description="Disordered" evidence="1">
    <location>
        <begin position="47"/>
        <end position="91"/>
    </location>
</feature>
<dbReference type="Proteomes" id="UP000677126">
    <property type="component" value="Chromosome"/>
</dbReference>
<keyword evidence="3" id="KW-1185">Reference proteome</keyword>
<evidence type="ECO:0008006" key="4">
    <source>
        <dbReference type="Google" id="ProtNLM"/>
    </source>
</evidence>
<evidence type="ECO:0000313" key="3">
    <source>
        <dbReference type="Proteomes" id="UP000677126"/>
    </source>
</evidence>
<reference evidence="2 3" key="1">
    <citation type="journal article" date="2021" name="Int. J. Syst. Evol. Microbiol.">
        <title>Novosphingobium decolorationis sp. nov., an aniline blue-decolourizing bacterium isolated from East Pacific sediment.</title>
        <authorList>
            <person name="Chen X."/>
            <person name="Dong B."/>
            <person name="Chen T."/>
            <person name="Ren N."/>
            <person name="Wang J."/>
            <person name="Xu Y."/>
            <person name="Yang J."/>
            <person name="Zhu S."/>
            <person name="Chen J."/>
        </authorList>
    </citation>
    <scope>NUCLEOTIDE SEQUENCE [LARGE SCALE GENOMIC DNA]</scope>
    <source>
        <strain evidence="2 3">502str22</strain>
    </source>
</reference>
<accession>A0ABX8E1G8</accession>
<dbReference type="RefSeq" id="WP_213502272.1">
    <property type="nucleotide sequence ID" value="NZ_CP054856.1"/>
</dbReference>
<feature type="compositionally biased region" description="Low complexity" evidence="1">
    <location>
        <begin position="121"/>
        <end position="134"/>
    </location>
</feature>
<feature type="compositionally biased region" description="Polar residues" evidence="1">
    <location>
        <begin position="54"/>
        <end position="63"/>
    </location>
</feature>